<evidence type="ECO:0000256" key="7">
    <source>
        <dbReference type="ARBA" id="ARBA00038437"/>
    </source>
</evidence>
<evidence type="ECO:0000256" key="10">
    <source>
        <dbReference type="PROSITE-ProRule" id="PRU00552"/>
    </source>
</evidence>
<comment type="similarity">
    <text evidence="7 11">Belongs to the DEAD box helicase family.</text>
</comment>
<dbReference type="InterPro" id="IPR000629">
    <property type="entry name" value="RNA-helicase_DEAD-box_CS"/>
</dbReference>
<dbReference type="EMBL" id="FOQO01000001">
    <property type="protein sequence ID" value="SFH87824.1"/>
    <property type="molecule type" value="Genomic_DNA"/>
</dbReference>
<dbReference type="EC" id="3.6.4.13" evidence="1"/>
<keyword evidence="3 11" id="KW-0547">Nucleotide-binding</keyword>
<proteinExistence type="inferred from homology"/>
<evidence type="ECO:0000256" key="3">
    <source>
        <dbReference type="ARBA" id="ARBA00022741"/>
    </source>
</evidence>
<feature type="region of interest" description="Disordered" evidence="12">
    <location>
        <begin position="385"/>
        <end position="417"/>
    </location>
</feature>
<dbReference type="InterPro" id="IPR014001">
    <property type="entry name" value="Helicase_ATP-bd"/>
</dbReference>
<keyword evidence="17" id="KW-1185">Reference proteome</keyword>
<feature type="short sequence motif" description="Q motif" evidence="10">
    <location>
        <begin position="1"/>
        <end position="29"/>
    </location>
</feature>
<feature type="domain" description="DEAD-box RNA helicase Q" evidence="15">
    <location>
        <begin position="1"/>
        <end position="29"/>
    </location>
</feature>
<dbReference type="SUPFAM" id="SSF52540">
    <property type="entry name" value="P-loop containing nucleoside triphosphate hydrolases"/>
    <property type="match status" value="1"/>
</dbReference>
<sequence length="417" mass="46147">MQFTSLNLSGPLLEALESAGYHTPTPIQQQAIPTILQHHDVLACAQTGTGKTAAFSLPIIEQLLTSKTDTGFQGPKALVLAPTRELAIQIDENIAVYVSRTRIKHAVIFGGVSAVSQIAMLRKRPDILVATPGRLLDLLNQKVLSLQQVRFLVLDEADRMLDMGFIKDIRTIIGKIPEKRQTMLFSATMPSEIENLANAILNNPQRIAVAPVSSTVDTIQQAIYPVVKANKVELLSHLVHGEKDGNVLVFSRTKHGADKIVRKLAKANISAAAIHGNKSQQARQKALKSFKDGTIKVLVATDIAARGIDIDRLQLVINFDLPNEPETYVHRIGRTGRAGESGRAWSFCDPEELEYLWQITKLIKQRLPLVEDHPFIPDNLVDYRHEPARPVPPSSAAKSNRNKKKRRRPHSNHRAAV</sequence>
<evidence type="ECO:0000259" key="15">
    <source>
        <dbReference type="PROSITE" id="PS51195"/>
    </source>
</evidence>
<dbReference type="Gene3D" id="3.40.50.300">
    <property type="entry name" value="P-loop containing nucleotide triphosphate hydrolases"/>
    <property type="match status" value="2"/>
</dbReference>
<dbReference type="AlphaFoldDB" id="A0A1I3DM61"/>
<feature type="domain" description="Helicase C-terminal" evidence="14">
    <location>
        <begin position="231"/>
        <end position="381"/>
    </location>
</feature>
<dbReference type="GO" id="GO:0009266">
    <property type="term" value="P:response to temperature stimulus"/>
    <property type="evidence" value="ECO:0007669"/>
    <property type="project" value="UniProtKB-ARBA"/>
</dbReference>
<feature type="domain" description="Helicase ATP-binding" evidence="13">
    <location>
        <begin position="32"/>
        <end position="207"/>
    </location>
</feature>
<dbReference type="CDD" id="cd00268">
    <property type="entry name" value="DEADc"/>
    <property type="match status" value="1"/>
</dbReference>
<dbReference type="InterPro" id="IPR001650">
    <property type="entry name" value="Helicase_C-like"/>
</dbReference>
<dbReference type="RefSeq" id="WP_090623864.1">
    <property type="nucleotide sequence ID" value="NZ_FOQO01000001.1"/>
</dbReference>
<dbReference type="CDD" id="cd18787">
    <property type="entry name" value="SF2_C_DEAD"/>
    <property type="match status" value="1"/>
</dbReference>
<organism evidence="16 17">
    <name type="scientific">Parapedobacter indicus</name>
    <dbReference type="NCBI Taxonomy" id="1477437"/>
    <lineage>
        <taxon>Bacteria</taxon>
        <taxon>Pseudomonadati</taxon>
        <taxon>Bacteroidota</taxon>
        <taxon>Sphingobacteriia</taxon>
        <taxon>Sphingobacteriales</taxon>
        <taxon>Sphingobacteriaceae</taxon>
        <taxon>Parapedobacter</taxon>
    </lineage>
</organism>
<dbReference type="GO" id="GO:0042255">
    <property type="term" value="P:ribosome assembly"/>
    <property type="evidence" value="ECO:0007669"/>
    <property type="project" value="UniProtKB-ARBA"/>
</dbReference>
<accession>A0A1I3DM61</accession>
<dbReference type="PANTHER" id="PTHR47959">
    <property type="entry name" value="ATP-DEPENDENT RNA HELICASE RHLE-RELATED"/>
    <property type="match status" value="1"/>
</dbReference>
<dbReference type="InterPro" id="IPR014014">
    <property type="entry name" value="RNA_helicase_DEAD_Q_motif"/>
</dbReference>
<dbReference type="InterPro" id="IPR011545">
    <property type="entry name" value="DEAD/DEAH_box_helicase_dom"/>
</dbReference>
<dbReference type="InterPro" id="IPR050079">
    <property type="entry name" value="DEAD_box_RNA_helicase"/>
</dbReference>
<dbReference type="Pfam" id="PF00271">
    <property type="entry name" value="Helicase_C"/>
    <property type="match status" value="1"/>
</dbReference>
<dbReference type="PROSITE" id="PS51194">
    <property type="entry name" value="HELICASE_CTER"/>
    <property type="match status" value="1"/>
</dbReference>
<comment type="catalytic activity">
    <reaction evidence="8">
        <text>ATP + H2O = ADP + phosphate + H(+)</text>
        <dbReference type="Rhea" id="RHEA:13065"/>
        <dbReference type="ChEBI" id="CHEBI:15377"/>
        <dbReference type="ChEBI" id="CHEBI:15378"/>
        <dbReference type="ChEBI" id="CHEBI:30616"/>
        <dbReference type="ChEBI" id="CHEBI:43474"/>
        <dbReference type="ChEBI" id="CHEBI:456216"/>
        <dbReference type="EC" id="3.6.4.13"/>
    </reaction>
</comment>
<keyword evidence="4 11" id="KW-0378">Hydrolase</keyword>
<dbReference type="PANTHER" id="PTHR47959:SF13">
    <property type="entry name" value="ATP-DEPENDENT RNA HELICASE RHLE"/>
    <property type="match status" value="1"/>
</dbReference>
<dbReference type="PROSITE" id="PS51192">
    <property type="entry name" value="HELICASE_ATP_BIND_1"/>
    <property type="match status" value="1"/>
</dbReference>
<feature type="compositionally biased region" description="Basic residues" evidence="12">
    <location>
        <begin position="400"/>
        <end position="417"/>
    </location>
</feature>
<dbReference type="InterPro" id="IPR027417">
    <property type="entry name" value="P-loop_NTPase"/>
</dbReference>
<evidence type="ECO:0000313" key="17">
    <source>
        <dbReference type="Proteomes" id="UP000198670"/>
    </source>
</evidence>
<evidence type="ECO:0000256" key="5">
    <source>
        <dbReference type="ARBA" id="ARBA00022806"/>
    </source>
</evidence>
<evidence type="ECO:0000256" key="11">
    <source>
        <dbReference type="RuleBase" id="RU000492"/>
    </source>
</evidence>
<dbReference type="GO" id="GO:0005524">
    <property type="term" value="F:ATP binding"/>
    <property type="evidence" value="ECO:0007669"/>
    <property type="project" value="UniProtKB-KW"/>
</dbReference>
<dbReference type="OrthoDB" id="9762011at2"/>
<gene>
    <name evidence="16" type="ORF">SAMN05444682_101545</name>
</gene>
<evidence type="ECO:0000256" key="9">
    <source>
        <dbReference type="ARBA" id="ARBA00074363"/>
    </source>
</evidence>
<evidence type="ECO:0000256" key="2">
    <source>
        <dbReference type="ARBA" id="ARBA00022490"/>
    </source>
</evidence>
<evidence type="ECO:0000313" key="16">
    <source>
        <dbReference type="EMBL" id="SFH87824.1"/>
    </source>
</evidence>
<dbReference type="FunFam" id="3.40.50.300:FF:000108">
    <property type="entry name" value="ATP-dependent RNA helicase RhlE"/>
    <property type="match status" value="1"/>
</dbReference>
<dbReference type="GO" id="GO:0003724">
    <property type="term" value="F:RNA helicase activity"/>
    <property type="evidence" value="ECO:0007669"/>
    <property type="project" value="UniProtKB-EC"/>
</dbReference>
<dbReference type="Proteomes" id="UP000198670">
    <property type="component" value="Unassembled WGS sequence"/>
</dbReference>
<evidence type="ECO:0000259" key="14">
    <source>
        <dbReference type="PROSITE" id="PS51194"/>
    </source>
</evidence>
<protein>
    <recommendedName>
        <fullName evidence="9">DEAD-box ATP-dependent RNA helicase RhpA</fullName>
        <ecNumber evidence="1">3.6.4.13</ecNumber>
    </recommendedName>
</protein>
<evidence type="ECO:0000256" key="1">
    <source>
        <dbReference type="ARBA" id="ARBA00012552"/>
    </source>
</evidence>
<dbReference type="SMART" id="SM00490">
    <property type="entry name" value="HELICc"/>
    <property type="match status" value="1"/>
</dbReference>
<reference evidence="16 17" key="1">
    <citation type="submission" date="2016-10" db="EMBL/GenBank/DDBJ databases">
        <authorList>
            <person name="de Groot N.N."/>
        </authorList>
    </citation>
    <scope>NUCLEOTIDE SEQUENCE [LARGE SCALE GENOMIC DNA]</scope>
    <source>
        <strain evidence="16 17">RK1</strain>
    </source>
</reference>
<evidence type="ECO:0000256" key="12">
    <source>
        <dbReference type="SAM" id="MobiDB-lite"/>
    </source>
</evidence>
<dbReference type="PROSITE" id="PS00039">
    <property type="entry name" value="DEAD_ATP_HELICASE"/>
    <property type="match status" value="1"/>
</dbReference>
<dbReference type="GO" id="GO:0005829">
    <property type="term" value="C:cytosol"/>
    <property type="evidence" value="ECO:0007669"/>
    <property type="project" value="TreeGrafter"/>
</dbReference>
<evidence type="ECO:0000256" key="8">
    <source>
        <dbReference type="ARBA" id="ARBA00047984"/>
    </source>
</evidence>
<keyword evidence="2" id="KW-0963">Cytoplasm</keyword>
<dbReference type="STRING" id="1477437.SAMN05444682_101545"/>
<dbReference type="PROSITE" id="PS51195">
    <property type="entry name" value="Q_MOTIF"/>
    <property type="match status" value="1"/>
</dbReference>
<dbReference type="GO" id="GO:0016787">
    <property type="term" value="F:hydrolase activity"/>
    <property type="evidence" value="ECO:0007669"/>
    <property type="project" value="UniProtKB-KW"/>
</dbReference>
<evidence type="ECO:0000256" key="4">
    <source>
        <dbReference type="ARBA" id="ARBA00022801"/>
    </source>
</evidence>
<dbReference type="GO" id="GO:0003676">
    <property type="term" value="F:nucleic acid binding"/>
    <property type="evidence" value="ECO:0007669"/>
    <property type="project" value="InterPro"/>
</dbReference>
<name>A0A1I3DM61_9SPHI</name>
<evidence type="ECO:0000259" key="13">
    <source>
        <dbReference type="PROSITE" id="PS51192"/>
    </source>
</evidence>
<keyword evidence="5 11" id="KW-0347">Helicase</keyword>
<keyword evidence="6 11" id="KW-0067">ATP-binding</keyword>
<dbReference type="SMART" id="SM00487">
    <property type="entry name" value="DEXDc"/>
    <property type="match status" value="1"/>
</dbReference>
<dbReference type="Pfam" id="PF00270">
    <property type="entry name" value="DEAD"/>
    <property type="match status" value="1"/>
</dbReference>
<dbReference type="InterPro" id="IPR044742">
    <property type="entry name" value="DEAD/DEAH_RhlB"/>
</dbReference>
<evidence type="ECO:0000256" key="6">
    <source>
        <dbReference type="ARBA" id="ARBA00022840"/>
    </source>
</evidence>